<reference evidence="1" key="1">
    <citation type="submission" date="2020-09" db="EMBL/GenBank/DDBJ databases">
        <title>Secondary metabolite and genome analysis of marine Streptomyces chumphonensis KK1-2T.</title>
        <authorList>
            <person name="Phongsopitanun W."/>
            <person name="Kanchanasin P."/>
            <person name="Pittayakhajonwut P."/>
            <person name="Suwanborirux K."/>
            <person name="Tanasupawat S."/>
        </authorList>
    </citation>
    <scope>NUCLEOTIDE SEQUENCE</scope>
    <source>
        <strain evidence="1">KK1-2</strain>
    </source>
</reference>
<evidence type="ECO:0000313" key="2">
    <source>
        <dbReference type="Proteomes" id="UP000632289"/>
    </source>
</evidence>
<sequence>MIWTSAVLALLLVGLPGSAALALRLAYAGDPRPDAHTRGRDAIWLGHAWVDGRKDDGDLAAFARRIEGTGIRDLYVHTGPLEHDGTLSPAKHPRARWLVAAVHRELPEVRVHSFLGNVLVYGREDGEAVRLADADSRQGIVESARTVMGLGFDGVHLDMEPVRSGDGDFLRLLDEVRVPVREHGGVLSVAAHQIDPLPRVHQVALALTDHGKYWAQAFFGQVAARVDQIAMMSYDAWMPAESLYGGFLAHQTRLALEVTPRDTDLLMGLPFYSEPDLTHRAETVAAAVRGIRLGLGRQDADRERFGVALYIDFAATEEDWAAYRRGWVAPASG</sequence>
<keyword evidence="2" id="KW-1185">Reference proteome</keyword>
<protein>
    <recommendedName>
        <fullName evidence="3">GH18 domain-containing protein</fullName>
    </recommendedName>
</protein>
<dbReference type="SUPFAM" id="SSF51445">
    <property type="entry name" value="(Trans)glycosidases"/>
    <property type="match status" value="1"/>
</dbReference>
<evidence type="ECO:0000313" key="1">
    <source>
        <dbReference type="EMBL" id="MBD3931547.1"/>
    </source>
</evidence>
<name>A0A927IC04_9ACTN</name>
<dbReference type="Gene3D" id="3.20.20.80">
    <property type="entry name" value="Glycosidases"/>
    <property type="match status" value="1"/>
</dbReference>
<comment type="caution">
    <text evidence="1">The sequence shown here is derived from an EMBL/GenBank/DDBJ whole genome shotgun (WGS) entry which is preliminary data.</text>
</comment>
<dbReference type="AlphaFoldDB" id="A0A927IC04"/>
<dbReference type="InterPro" id="IPR017853">
    <property type="entry name" value="GH"/>
</dbReference>
<dbReference type="EMBL" id="JACXYU010000003">
    <property type="protein sequence ID" value="MBD3931547.1"/>
    <property type="molecule type" value="Genomic_DNA"/>
</dbReference>
<gene>
    <name evidence="1" type="ORF">IF129_08220</name>
</gene>
<proteinExistence type="predicted"/>
<organism evidence="1 2">
    <name type="scientific">Streptomyces chumphonensis</name>
    <dbReference type="NCBI Taxonomy" id="1214925"/>
    <lineage>
        <taxon>Bacteria</taxon>
        <taxon>Bacillati</taxon>
        <taxon>Actinomycetota</taxon>
        <taxon>Actinomycetes</taxon>
        <taxon>Kitasatosporales</taxon>
        <taxon>Streptomycetaceae</taxon>
        <taxon>Streptomyces</taxon>
    </lineage>
</organism>
<accession>A0A927IC04</accession>
<evidence type="ECO:0008006" key="3">
    <source>
        <dbReference type="Google" id="ProtNLM"/>
    </source>
</evidence>
<dbReference type="Proteomes" id="UP000632289">
    <property type="component" value="Unassembled WGS sequence"/>
</dbReference>